<protein>
    <submittedName>
        <fullName evidence="4">RND transporter</fullName>
    </submittedName>
</protein>
<gene>
    <name evidence="4" type="ORF">BK796_09160</name>
</gene>
<dbReference type="PANTHER" id="PTHR30203">
    <property type="entry name" value="OUTER MEMBRANE CATION EFFLUX PROTEIN"/>
    <property type="match status" value="1"/>
</dbReference>
<dbReference type="EMBL" id="NITV01000004">
    <property type="protein sequence ID" value="PDO87666.1"/>
    <property type="molecule type" value="Genomic_DNA"/>
</dbReference>
<dbReference type="Gene3D" id="1.20.1600.10">
    <property type="entry name" value="Outer membrane efflux proteins (OEP)"/>
    <property type="match status" value="1"/>
</dbReference>
<keyword evidence="3" id="KW-1134">Transmembrane beta strand</keyword>
<name>A0ABX4ISQ0_9ENTR</name>
<dbReference type="Gene3D" id="2.20.200.10">
    <property type="entry name" value="Outer membrane efflux proteins (OEP)"/>
    <property type="match status" value="1"/>
</dbReference>
<keyword evidence="3" id="KW-0472">Membrane</keyword>
<dbReference type="SUPFAM" id="SSF56954">
    <property type="entry name" value="Outer membrane efflux proteins (OEP)"/>
    <property type="match status" value="1"/>
</dbReference>
<comment type="caution">
    <text evidence="4">The sequence shown here is derived from an EMBL/GenBank/DDBJ whole genome shotgun (WGS) entry which is preliminary data.</text>
</comment>
<comment type="similarity">
    <text evidence="2 3">Belongs to the outer membrane factor (OMF) (TC 1.B.17) family.</text>
</comment>
<keyword evidence="3" id="KW-0449">Lipoprotein</keyword>
<proteinExistence type="inferred from homology"/>
<dbReference type="InterPro" id="IPR003423">
    <property type="entry name" value="OMP_efflux"/>
</dbReference>
<evidence type="ECO:0000313" key="5">
    <source>
        <dbReference type="Proteomes" id="UP000219642"/>
    </source>
</evidence>
<dbReference type="Proteomes" id="UP000219642">
    <property type="component" value="Unassembled WGS sequence"/>
</dbReference>
<comment type="subcellular location">
    <subcellularLocation>
        <location evidence="1 3">Cell outer membrane</location>
        <topology evidence="1 3">Lipid-anchor</topology>
    </subcellularLocation>
</comment>
<keyword evidence="3" id="KW-0812">Transmembrane</keyword>
<dbReference type="InterPro" id="IPR010131">
    <property type="entry name" value="MdtP/NodT-like"/>
</dbReference>
<evidence type="ECO:0000256" key="1">
    <source>
        <dbReference type="ARBA" id="ARBA00004459"/>
    </source>
</evidence>
<dbReference type="NCBIfam" id="TIGR01845">
    <property type="entry name" value="outer_NodT"/>
    <property type="match status" value="1"/>
</dbReference>
<dbReference type="Pfam" id="PF02321">
    <property type="entry name" value="OEP"/>
    <property type="match status" value="2"/>
</dbReference>
<keyword evidence="3" id="KW-0564">Palmitate</keyword>
<evidence type="ECO:0000256" key="3">
    <source>
        <dbReference type="RuleBase" id="RU362097"/>
    </source>
</evidence>
<reference evidence="4 5" key="1">
    <citation type="submission" date="2017-06" db="EMBL/GenBank/DDBJ databases">
        <title>Draft genome sequence of nitrogen-fixing Kosakonia pseudosacchari strain NN143 isolated from sugarcane roots.</title>
        <authorList>
            <person name="Li Y."/>
            <person name="Li S."/>
            <person name="Lin L."/>
            <person name="Wu X."/>
            <person name="Yang L."/>
            <person name="Li Y."/>
            <person name="An Q."/>
        </authorList>
    </citation>
    <scope>NUCLEOTIDE SEQUENCE [LARGE SCALE GENOMIC DNA]</scope>
    <source>
        <strain evidence="4 5">NN143</strain>
    </source>
</reference>
<dbReference type="PANTHER" id="PTHR30203:SF32">
    <property type="entry name" value="CATION EFFLUX SYSTEM PROTEIN CUSC"/>
    <property type="match status" value="1"/>
</dbReference>
<keyword evidence="5" id="KW-1185">Reference proteome</keyword>
<organism evidence="4 5">
    <name type="scientific">Kosakonia pseudosacchari</name>
    <dbReference type="NCBI Taxonomy" id="1646340"/>
    <lineage>
        <taxon>Bacteria</taxon>
        <taxon>Pseudomonadati</taxon>
        <taxon>Pseudomonadota</taxon>
        <taxon>Gammaproteobacteria</taxon>
        <taxon>Enterobacterales</taxon>
        <taxon>Enterobacteriaceae</taxon>
        <taxon>Kosakonia</taxon>
    </lineage>
</organism>
<sequence length="489" mass="55548">MFHWHRIRLRSGEESIILYARESIRLQMKFKQPSLLLLCLLCTGCGSMLKTEYHAPEIKFPTSEKSDKTGYKNAITNEAWWSVFNDPLLSSIINDTLKNNNDLHAAALNVLKSKLDSGEINTNLFPDFNLSWSASNNRTISQAAPSTESYSSSLSMSYELDLWGKLARTREQGKWNVEASEQDLQNTMLVIVDSIAKSYWNIAKFNEQIECYKQRLEIARSTYLLVNAKYESGAGTRSDVLLAKQAIYSSELQLRNVISQRENERNAMAIVYNKDSIDHPREKKGLGEYQDIKLPLFKPVEIISLRPDIRAAESRIKIAITGYDLAKINFFPSISLGATIGAGSTIFTQWFSEQTLLQSISTTFPPLQWRKLNFELQKEKIAVALSVNNFRKVVLNALSEVDNALDARNKAEYDLEMQKKTLSISQDLMRINTVKYRSGYISFQTLLDSQDNVLNQKISYADCQYDYLTSTMKFLLSIGGGESNSKVKS</sequence>
<accession>A0ABX4ISQ0</accession>
<evidence type="ECO:0000256" key="2">
    <source>
        <dbReference type="ARBA" id="ARBA00007613"/>
    </source>
</evidence>
<evidence type="ECO:0000313" key="4">
    <source>
        <dbReference type="EMBL" id="PDO87666.1"/>
    </source>
</evidence>